<dbReference type="Proteomes" id="UP000269154">
    <property type="component" value="Unassembled WGS sequence"/>
</dbReference>
<sequence length="222" mass="24853">MKNIFHRSILTIFSTIFFTINTAISAQANFTFDEVEIDQNQVIATAMPLSDLNGYSGYKLIILEQRSNERPCWSESEAGLYPILVEPLLLNFNFSGICGRATDSNGYSIRVDGNDLSVSHRLILQNVGGEIKLFGISLTGDKKMIGRSRGLSNGMMKIFLEPGWQFTKRSYQGKVLGHFYFSYDSFAAKQAEIEQRISEIEAQIPDSLEFYDNTNSAIAEGS</sequence>
<dbReference type="Pfam" id="PF12565">
    <property type="entry name" value="DUF3747"/>
    <property type="match status" value="1"/>
</dbReference>
<organism evidence="2 3">
    <name type="scientific">Okeania hirsuta</name>
    <dbReference type="NCBI Taxonomy" id="1458930"/>
    <lineage>
        <taxon>Bacteria</taxon>
        <taxon>Bacillati</taxon>
        <taxon>Cyanobacteriota</taxon>
        <taxon>Cyanophyceae</taxon>
        <taxon>Oscillatoriophycideae</taxon>
        <taxon>Oscillatoriales</taxon>
        <taxon>Microcoleaceae</taxon>
        <taxon>Okeania</taxon>
    </lineage>
</organism>
<dbReference type="EMBL" id="RCBY01000027">
    <property type="protein sequence ID" value="RQH49092.1"/>
    <property type="molecule type" value="Genomic_DNA"/>
</dbReference>
<keyword evidence="3" id="KW-1185">Reference proteome</keyword>
<dbReference type="RefSeq" id="WP_124144546.1">
    <property type="nucleotide sequence ID" value="NZ_CAWOKI010000025.1"/>
</dbReference>
<evidence type="ECO:0000313" key="3">
    <source>
        <dbReference type="Proteomes" id="UP000269154"/>
    </source>
</evidence>
<accession>A0A3N6NUT6</accession>
<proteinExistence type="predicted"/>
<dbReference type="AlphaFoldDB" id="A0A3N6NUT6"/>
<evidence type="ECO:0000313" key="2">
    <source>
        <dbReference type="EMBL" id="RQH49092.1"/>
    </source>
</evidence>
<evidence type="ECO:0000256" key="1">
    <source>
        <dbReference type="SAM" id="SignalP"/>
    </source>
</evidence>
<gene>
    <name evidence="2" type="ORF">D5R40_07285</name>
</gene>
<name>A0A3N6NUT6_9CYAN</name>
<reference evidence="2 3" key="1">
    <citation type="journal article" date="2018" name="ACS Chem. Biol.">
        <title>Ketoreductase domain dysfunction expands chemodiversity: malyngamide biosynthesis in the cyanobacterium Okeania hirsuta.</title>
        <authorList>
            <person name="Moss N.A."/>
            <person name="Leao T."/>
            <person name="Rankin M."/>
            <person name="McCullough T.M."/>
            <person name="Qu P."/>
            <person name="Korobeynikov A."/>
            <person name="Smith J.L."/>
            <person name="Gerwick L."/>
            <person name="Gerwick W.H."/>
        </authorList>
    </citation>
    <scope>NUCLEOTIDE SEQUENCE [LARGE SCALE GENOMIC DNA]</scope>
    <source>
        <strain evidence="2 3">PAB10Feb10-1</strain>
    </source>
</reference>
<feature type="signal peptide" evidence="1">
    <location>
        <begin position="1"/>
        <end position="28"/>
    </location>
</feature>
<protein>
    <submittedName>
        <fullName evidence="2">DUF3747 domain-containing protein</fullName>
    </submittedName>
</protein>
<dbReference type="OrthoDB" id="9759810at2"/>
<comment type="caution">
    <text evidence="2">The sequence shown here is derived from an EMBL/GenBank/DDBJ whole genome shotgun (WGS) entry which is preliminary data.</text>
</comment>
<keyword evidence="1" id="KW-0732">Signal</keyword>
<feature type="chain" id="PRO_5018327179" evidence="1">
    <location>
        <begin position="29"/>
        <end position="222"/>
    </location>
</feature>
<dbReference type="InterPro" id="IPR022222">
    <property type="entry name" value="DUF3747"/>
</dbReference>